<name>A0A0E9SVY0_ANGAN</name>
<evidence type="ECO:0000313" key="1">
    <source>
        <dbReference type="EMBL" id="JAH44718.1"/>
    </source>
</evidence>
<protein>
    <submittedName>
        <fullName evidence="1">Uncharacterized protein</fullName>
    </submittedName>
</protein>
<accession>A0A0E9SVY0</accession>
<dbReference type="EMBL" id="GBXM01063859">
    <property type="protein sequence ID" value="JAH44718.1"/>
    <property type="molecule type" value="Transcribed_RNA"/>
</dbReference>
<reference evidence="1" key="1">
    <citation type="submission" date="2014-11" db="EMBL/GenBank/DDBJ databases">
        <authorList>
            <person name="Amaro Gonzalez C."/>
        </authorList>
    </citation>
    <scope>NUCLEOTIDE SEQUENCE</scope>
</reference>
<sequence>MLNFDWLVDAVLFGQKNVGYTLISGTYRTPPCISVAQCFRAGVLLWRSM</sequence>
<proteinExistence type="predicted"/>
<organism evidence="1">
    <name type="scientific">Anguilla anguilla</name>
    <name type="common">European freshwater eel</name>
    <name type="synonym">Muraena anguilla</name>
    <dbReference type="NCBI Taxonomy" id="7936"/>
    <lineage>
        <taxon>Eukaryota</taxon>
        <taxon>Metazoa</taxon>
        <taxon>Chordata</taxon>
        <taxon>Craniata</taxon>
        <taxon>Vertebrata</taxon>
        <taxon>Euteleostomi</taxon>
        <taxon>Actinopterygii</taxon>
        <taxon>Neopterygii</taxon>
        <taxon>Teleostei</taxon>
        <taxon>Anguilliformes</taxon>
        <taxon>Anguillidae</taxon>
        <taxon>Anguilla</taxon>
    </lineage>
</organism>
<reference evidence="1" key="2">
    <citation type="journal article" date="2015" name="Fish Shellfish Immunol.">
        <title>Early steps in the European eel (Anguilla anguilla)-Vibrio vulnificus interaction in the gills: Role of the RtxA13 toxin.</title>
        <authorList>
            <person name="Callol A."/>
            <person name="Pajuelo D."/>
            <person name="Ebbesson L."/>
            <person name="Teles M."/>
            <person name="MacKenzie S."/>
            <person name="Amaro C."/>
        </authorList>
    </citation>
    <scope>NUCLEOTIDE SEQUENCE</scope>
</reference>
<dbReference type="AlphaFoldDB" id="A0A0E9SVY0"/>